<keyword evidence="1" id="KW-0472">Membrane</keyword>
<dbReference type="EMBL" id="JACHDS010000001">
    <property type="protein sequence ID" value="MBB6173712.1"/>
    <property type="molecule type" value="Genomic_DNA"/>
</dbReference>
<reference evidence="2 3" key="1">
    <citation type="submission" date="2020-08" db="EMBL/GenBank/DDBJ databases">
        <title>Sequencing the genomes of 1000 actinobacteria strains.</title>
        <authorList>
            <person name="Klenk H.-P."/>
        </authorList>
    </citation>
    <scope>NUCLEOTIDE SEQUENCE [LARGE SCALE GENOMIC DNA]</scope>
    <source>
        <strain evidence="2 3">DSM 46659</strain>
    </source>
</reference>
<protein>
    <submittedName>
        <fullName evidence="2">Uncharacterized protein</fullName>
    </submittedName>
</protein>
<gene>
    <name evidence="2" type="ORF">HNR23_003772</name>
</gene>
<name>A0A7W9YK79_9ACTN</name>
<organism evidence="2 3">
    <name type="scientific">Nocardiopsis mwathae</name>
    <dbReference type="NCBI Taxonomy" id="1472723"/>
    <lineage>
        <taxon>Bacteria</taxon>
        <taxon>Bacillati</taxon>
        <taxon>Actinomycetota</taxon>
        <taxon>Actinomycetes</taxon>
        <taxon>Streptosporangiales</taxon>
        <taxon>Nocardiopsidaceae</taxon>
        <taxon>Nocardiopsis</taxon>
    </lineage>
</organism>
<comment type="caution">
    <text evidence="2">The sequence shown here is derived from an EMBL/GenBank/DDBJ whole genome shotgun (WGS) entry which is preliminary data.</text>
</comment>
<keyword evidence="3" id="KW-1185">Reference proteome</keyword>
<dbReference type="Proteomes" id="UP000546642">
    <property type="component" value="Unassembled WGS sequence"/>
</dbReference>
<proteinExistence type="predicted"/>
<feature type="transmembrane region" description="Helical" evidence="1">
    <location>
        <begin position="55"/>
        <end position="77"/>
    </location>
</feature>
<keyword evidence="1" id="KW-0812">Transmembrane</keyword>
<dbReference type="RefSeq" id="WP_184077267.1">
    <property type="nucleotide sequence ID" value="NZ_JACHDS010000001.1"/>
</dbReference>
<evidence type="ECO:0000313" key="2">
    <source>
        <dbReference type="EMBL" id="MBB6173712.1"/>
    </source>
</evidence>
<evidence type="ECO:0000256" key="1">
    <source>
        <dbReference type="SAM" id="Phobius"/>
    </source>
</evidence>
<sequence length="78" mass="8249">MTGERPYAMVTITDVYGEVRQISGTLASMSIRLEGMERRVTEIEACVDVLDRRRYALSASALSAAVAAGGAVLTAVLG</sequence>
<dbReference type="AlphaFoldDB" id="A0A7W9YK79"/>
<keyword evidence="1" id="KW-1133">Transmembrane helix</keyword>
<evidence type="ECO:0000313" key="3">
    <source>
        <dbReference type="Proteomes" id="UP000546642"/>
    </source>
</evidence>
<accession>A0A7W9YK79</accession>